<organism evidence="2 3">
    <name type="scientific">Vicingus serpentipes</name>
    <dbReference type="NCBI Taxonomy" id="1926625"/>
    <lineage>
        <taxon>Bacteria</taxon>
        <taxon>Pseudomonadati</taxon>
        <taxon>Bacteroidota</taxon>
        <taxon>Flavobacteriia</taxon>
        <taxon>Flavobacteriales</taxon>
        <taxon>Vicingaceae</taxon>
        <taxon>Vicingus</taxon>
    </lineage>
</organism>
<evidence type="ECO:0000256" key="1">
    <source>
        <dbReference type="SAM" id="SignalP"/>
    </source>
</evidence>
<dbReference type="AlphaFoldDB" id="A0A5C6RZS3"/>
<dbReference type="Proteomes" id="UP000321721">
    <property type="component" value="Unassembled WGS sequence"/>
</dbReference>
<proteinExistence type="predicted"/>
<dbReference type="RefSeq" id="WP_147098409.1">
    <property type="nucleotide sequence ID" value="NZ_VOOS01000001.1"/>
</dbReference>
<gene>
    <name evidence="2" type="ORF">FRY74_02845</name>
</gene>
<feature type="signal peptide" evidence="1">
    <location>
        <begin position="1"/>
        <end position="19"/>
    </location>
</feature>
<sequence length="189" mass="20969">MIRILTLVFALTLSVTVFSQVSDDAYVYGDDRGSSKNDSKSSNGKFDWERVTLGGGLGATFGDITYFEIAPTVGYYLTDNVLVGMGGTYIYYSNNIYEYKTNMYGGNVFTQYMFNNLPVLAHAETALMNYYSFNRESRITTTAVLLGGGLKQDFGGRSYLSILVLWDINETEDSFYPNPIIRAGIAIGL</sequence>
<evidence type="ECO:0008006" key="4">
    <source>
        <dbReference type="Google" id="ProtNLM"/>
    </source>
</evidence>
<keyword evidence="1" id="KW-0732">Signal</keyword>
<evidence type="ECO:0000313" key="3">
    <source>
        <dbReference type="Proteomes" id="UP000321721"/>
    </source>
</evidence>
<evidence type="ECO:0000313" key="2">
    <source>
        <dbReference type="EMBL" id="TXB67140.1"/>
    </source>
</evidence>
<name>A0A5C6RZS3_9FLAO</name>
<feature type="chain" id="PRO_5022659820" description="Outer membrane protein beta-barrel domain-containing protein" evidence="1">
    <location>
        <begin position="20"/>
        <end position="189"/>
    </location>
</feature>
<accession>A0A5C6RZS3</accession>
<protein>
    <recommendedName>
        <fullName evidence="4">Outer membrane protein beta-barrel domain-containing protein</fullName>
    </recommendedName>
</protein>
<dbReference type="EMBL" id="VOOS01000001">
    <property type="protein sequence ID" value="TXB67140.1"/>
    <property type="molecule type" value="Genomic_DNA"/>
</dbReference>
<keyword evidence="3" id="KW-1185">Reference proteome</keyword>
<reference evidence="2 3" key="1">
    <citation type="submission" date="2019-08" db="EMBL/GenBank/DDBJ databases">
        <title>Genome of Vicingus serpentipes NCIMB 15042.</title>
        <authorList>
            <person name="Bowman J.P."/>
        </authorList>
    </citation>
    <scope>NUCLEOTIDE SEQUENCE [LARGE SCALE GENOMIC DNA]</scope>
    <source>
        <strain evidence="2 3">NCIMB 15042</strain>
    </source>
</reference>
<dbReference type="OrthoDB" id="1148680at2"/>
<comment type="caution">
    <text evidence="2">The sequence shown here is derived from an EMBL/GenBank/DDBJ whole genome shotgun (WGS) entry which is preliminary data.</text>
</comment>